<dbReference type="InterPro" id="IPR036890">
    <property type="entry name" value="HATPase_C_sf"/>
</dbReference>
<keyword evidence="17" id="KW-1185">Reference proteome</keyword>
<dbReference type="RefSeq" id="WP_316414820.1">
    <property type="nucleotide sequence ID" value="NZ_AP027080.1"/>
</dbReference>
<keyword evidence="11 14" id="KW-1133">Transmembrane helix</keyword>
<protein>
    <recommendedName>
        <fullName evidence="3">histidine kinase</fullName>
        <ecNumber evidence="3">2.7.13.3</ecNumber>
    </recommendedName>
</protein>
<feature type="transmembrane region" description="Helical" evidence="14">
    <location>
        <begin position="172"/>
        <end position="193"/>
    </location>
</feature>
<keyword evidence="8" id="KW-0547">Nucleotide-binding</keyword>
<keyword evidence="5" id="KW-0597">Phosphoprotein</keyword>
<dbReference type="GO" id="GO:0005524">
    <property type="term" value="F:ATP binding"/>
    <property type="evidence" value="ECO:0007669"/>
    <property type="project" value="UniProtKB-KW"/>
</dbReference>
<organism evidence="16 17">
    <name type="scientific">Mesoterricola silvestris</name>
    <dbReference type="NCBI Taxonomy" id="2927979"/>
    <lineage>
        <taxon>Bacteria</taxon>
        <taxon>Pseudomonadati</taxon>
        <taxon>Acidobacteriota</taxon>
        <taxon>Holophagae</taxon>
        <taxon>Holophagales</taxon>
        <taxon>Holophagaceae</taxon>
        <taxon>Mesoterricola</taxon>
    </lineage>
</organism>
<dbReference type="GO" id="GO:0000155">
    <property type="term" value="F:phosphorelay sensor kinase activity"/>
    <property type="evidence" value="ECO:0007669"/>
    <property type="project" value="InterPro"/>
</dbReference>
<evidence type="ECO:0000256" key="9">
    <source>
        <dbReference type="ARBA" id="ARBA00022777"/>
    </source>
</evidence>
<dbReference type="InterPro" id="IPR029151">
    <property type="entry name" value="Sensor-like_sf"/>
</dbReference>
<dbReference type="SUPFAM" id="SSF55874">
    <property type="entry name" value="ATPase domain of HSP90 chaperone/DNA topoisomerase II/histidine kinase"/>
    <property type="match status" value="1"/>
</dbReference>
<evidence type="ECO:0000256" key="6">
    <source>
        <dbReference type="ARBA" id="ARBA00022679"/>
    </source>
</evidence>
<feature type="transmembrane region" description="Helical" evidence="14">
    <location>
        <begin position="12"/>
        <end position="34"/>
    </location>
</feature>
<dbReference type="InterPro" id="IPR004358">
    <property type="entry name" value="Sig_transdc_His_kin-like_C"/>
</dbReference>
<name>A0AA48KAW8_9BACT</name>
<keyword evidence="9" id="KW-0418">Kinase</keyword>
<feature type="domain" description="Histidine kinase" evidence="15">
    <location>
        <begin position="206"/>
        <end position="414"/>
    </location>
</feature>
<dbReference type="InterPro" id="IPR039506">
    <property type="entry name" value="SPOB_a"/>
</dbReference>
<keyword evidence="4" id="KW-1003">Cell membrane</keyword>
<dbReference type="PROSITE" id="PS50109">
    <property type="entry name" value="HIS_KIN"/>
    <property type="match status" value="1"/>
</dbReference>
<dbReference type="InterPro" id="IPR033463">
    <property type="entry name" value="sCache_3"/>
</dbReference>
<dbReference type="Gene3D" id="3.30.450.20">
    <property type="entry name" value="PAS domain"/>
    <property type="match status" value="1"/>
</dbReference>
<evidence type="ECO:0000256" key="4">
    <source>
        <dbReference type="ARBA" id="ARBA00022475"/>
    </source>
</evidence>
<keyword evidence="12" id="KW-0902">Two-component regulatory system</keyword>
<dbReference type="PANTHER" id="PTHR44936:SF9">
    <property type="entry name" value="SENSOR PROTEIN CREC"/>
    <property type="match status" value="1"/>
</dbReference>
<dbReference type="Pfam" id="PF02518">
    <property type="entry name" value="HATPase_c"/>
    <property type="match status" value="1"/>
</dbReference>
<evidence type="ECO:0000256" key="10">
    <source>
        <dbReference type="ARBA" id="ARBA00022840"/>
    </source>
</evidence>
<dbReference type="PANTHER" id="PTHR44936">
    <property type="entry name" value="SENSOR PROTEIN CREC"/>
    <property type="match status" value="1"/>
</dbReference>
<keyword evidence="6" id="KW-0808">Transferase</keyword>
<dbReference type="PRINTS" id="PR00344">
    <property type="entry name" value="BCTRLSENSOR"/>
</dbReference>
<evidence type="ECO:0000256" key="2">
    <source>
        <dbReference type="ARBA" id="ARBA00004651"/>
    </source>
</evidence>
<reference evidence="17" key="1">
    <citation type="journal article" date="2023" name="Int. J. Syst. Evol. Microbiol.">
        <title>Mesoterricola silvestris gen. nov., sp. nov., Mesoterricola sediminis sp. nov., Geothrix oryzae sp. nov., Geothrix edaphica sp. nov., Geothrix rubra sp. nov., and Geothrix limicola sp. nov., six novel members of Acidobacteriota isolated from soils.</title>
        <authorList>
            <person name="Itoh H."/>
            <person name="Sugisawa Y."/>
            <person name="Mise K."/>
            <person name="Xu Z."/>
            <person name="Kuniyasu M."/>
            <person name="Ushijima N."/>
            <person name="Kawano K."/>
            <person name="Kobayashi E."/>
            <person name="Shiratori Y."/>
            <person name="Masuda Y."/>
            <person name="Senoo K."/>
        </authorList>
    </citation>
    <scope>NUCLEOTIDE SEQUENCE [LARGE SCALE GENOMIC DNA]</scope>
    <source>
        <strain evidence="17">W79</strain>
    </source>
</reference>
<dbReference type="GO" id="GO:0005886">
    <property type="term" value="C:plasma membrane"/>
    <property type="evidence" value="ECO:0007669"/>
    <property type="project" value="UniProtKB-SubCell"/>
</dbReference>
<gene>
    <name evidence="16" type="ORF">METEAL_10920</name>
</gene>
<evidence type="ECO:0000256" key="11">
    <source>
        <dbReference type="ARBA" id="ARBA00022989"/>
    </source>
</evidence>
<sequence length="418" mass="43916">MTKPPSPSLRTRILLLVCATLVPALLVTGLLVSWQMERHTRALLEEKAGVIAALAAQDEAVVGALAAGRPGAQACAERLRLASGVDYVVVLDLAGNRITHPNPALIGGPFKGGDDREVFRGRAYTSVAEGTLGTALRVFRPVRDPEGRQVGAVVVGVLMKGIDHHLLAVRRMVLGGLLLGLAAGVLGAFAVAWRIKRVLLGMEPGEIAAALQEQLAGVKLYADALRGQTHEFMNKLHVILGLARLGELERLTAYLADLARAADDDVGAVVRAVKDPVLAGFLLARSASAREKNLRVTLAPDSEVPAPGAPGAVHDAITILGNFLENAAEAMGAGGEIGVLLRVEEGRLEIRVEDRGPGLPPGPIFAKGFSTKGPDRGYGLHHARQRVEAAGGLLTAQDREGGGATFRAVIPFPEEVRP</sequence>
<dbReference type="InterPro" id="IPR050980">
    <property type="entry name" value="2C_sensor_his_kinase"/>
</dbReference>
<keyword evidence="13 14" id="KW-0472">Membrane</keyword>
<dbReference type="InterPro" id="IPR003594">
    <property type="entry name" value="HATPase_dom"/>
</dbReference>
<dbReference type="EMBL" id="AP027080">
    <property type="protein sequence ID" value="BDU71918.1"/>
    <property type="molecule type" value="Genomic_DNA"/>
</dbReference>
<keyword evidence="7 14" id="KW-0812">Transmembrane</keyword>
<dbReference type="KEGG" id="msil:METEAL_10920"/>
<comment type="catalytic activity">
    <reaction evidence="1">
        <text>ATP + protein L-histidine = ADP + protein N-phospho-L-histidine.</text>
        <dbReference type="EC" id="2.7.13.3"/>
    </reaction>
</comment>
<accession>A0AA48KAW8</accession>
<evidence type="ECO:0000256" key="5">
    <source>
        <dbReference type="ARBA" id="ARBA00022553"/>
    </source>
</evidence>
<evidence type="ECO:0000256" key="8">
    <source>
        <dbReference type="ARBA" id="ARBA00022741"/>
    </source>
</evidence>
<evidence type="ECO:0000313" key="17">
    <source>
        <dbReference type="Proteomes" id="UP001238179"/>
    </source>
</evidence>
<keyword evidence="10" id="KW-0067">ATP-binding</keyword>
<evidence type="ECO:0000256" key="1">
    <source>
        <dbReference type="ARBA" id="ARBA00000085"/>
    </source>
</evidence>
<dbReference type="AlphaFoldDB" id="A0AA48KAW8"/>
<dbReference type="InterPro" id="IPR016120">
    <property type="entry name" value="Sig_transdc_His_kin_SpoOB"/>
</dbReference>
<evidence type="ECO:0000256" key="12">
    <source>
        <dbReference type="ARBA" id="ARBA00023012"/>
    </source>
</evidence>
<dbReference type="EC" id="2.7.13.3" evidence="3"/>
<dbReference type="Proteomes" id="UP001238179">
    <property type="component" value="Chromosome"/>
</dbReference>
<evidence type="ECO:0000256" key="3">
    <source>
        <dbReference type="ARBA" id="ARBA00012438"/>
    </source>
</evidence>
<dbReference type="InterPro" id="IPR005467">
    <property type="entry name" value="His_kinase_dom"/>
</dbReference>
<dbReference type="SMART" id="SM00387">
    <property type="entry name" value="HATPase_c"/>
    <property type="match status" value="1"/>
</dbReference>
<evidence type="ECO:0000313" key="16">
    <source>
        <dbReference type="EMBL" id="BDU71918.1"/>
    </source>
</evidence>
<comment type="subcellular location">
    <subcellularLocation>
        <location evidence="2">Cell membrane</location>
        <topology evidence="2">Multi-pass membrane protein</topology>
    </subcellularLocation>
</comment>
<proteinExistence type="predicted"/>
<dbReference type="SUPFAM" id="SSF103190">
    <property type="entry name" value="Sensory domain-like"/>
    <property type="match status" value="1"/>
</dbReference>
<dbReference type="SUPFAM" id="SSF55890">
    <property type="entry name" value="Sporulation response regulatory protein Spo0B"/>
    <property type="match status" value="1"/>
</dbReference>
<dbReference type="Pfam" id="PF17203">
    <property type="entry name" value="sCache_3_2"/>
    <property type="match status" value="1"/>
</dbReference>
<dbReference type="Pfam" id="PF14689">
    <property type="entry name" value="SPOB_a"/>
    <property type="match status" value="1"/>
</dbReference>
<evidence type="ECO:0000256" key="14">
    <source>
        <dbReference type="SAM" id="Phobius"/>
    </source>
</evidence>
<dbReference type="Gene3D" id="1.10.287.130">
    <property type="match status" value="1"/>
</dbReference>
<dbReference type="Gene3D" id="3.30.565.10">
    <property type="entry name" value="Histidine kinase-like ATPase, C-terminal domain"/>
    <property type="match status" value="1"/>
</dbReference>
<evidence type="ECO:0000256" key="7">
    <source>
        <dbReference type="ARBA" id="ARBA00022692"/>
    </source>
</evidence>
<evidence type="ECO:0000259" key="15">
    <source>
        <dbReference type="PROSITE" id="PS50109"/>
    </source>
</evidence>
<evidence type="ECO:0000256" key="13">
    <source>
        <dbReference type="ARBA" id="ARBA00023136"/>
    </source>
</evidence>